<sequence length="136" mass="15448">MTSRGIRNNNPGNIDFNPSNQWKGLLPPNPTIESRFCRFESPECGIRAIMCLLRNYQQKYNLNSIFSLIHRYAPDVENDTSSYVKNVAQSLGVDSNEKISTDDKNTLIALTKAIIQHENGSQPYSDKTYEKAYSLI</sequence>
<proteinExistence type="predicted"/>
<evidence type="ECO:0000313" key="2">
    <source>
        <dbReference type="EMBL" id="SSW95259.1"/>
    </source>
</evidence>
<reference evidence="2" key="1">
    <citation type="submission" date="2018-04" db="EMBL/GenBank/DDBJ databases">
        <authorList>
            <person name="Go L.Y."/>
            <person name="Mitchell J.A."/>
        </authorList>
    </citation>
    <scope>NUCLEOTIDE SEQUENCE</scope>
    <source>
        <strain evidence="2">ARTV</strain>
    </source>
</reference>
<protein>
    <submittedName>
        <fullName evidence="2">Uncharacterized protein</fullName>
    </submittedName>
</protein>
<dbReference type="AlphaFoldDB" id="A0A3B0MGX9"/>
<accession>A0A3B0MGX9</accession>
<dbReference type="EMBL" id="UFQR01000003">
    <property type="protein sequence ID" value="SSW95259.1"/>
    <property type="molecule type" value="Genomic_DNA"/>
</dbReference>
<feature type="region of interest" description="Disordered" evidence="1">
    <location>
        <begin position="1"/>
        <end position="20"/>
    </location>
</feature>
<gene>
    <name evidence="2" type="ORF">ARTV_1006</name>
</gene>
<evidence type="ECO:0000256" key="1">
    <source>
        <dbReference type="SAM" id="MobiDB-lite"/>
    </source>
</evidence>
<organism evidence="2">
    <name type="scientific">Arsenophonus endosymbiont of Trialeurodes vaporariorum</name>
    <dbReference type="NCBI Taxonomy" id="235567"/>
    <lineage>
        <taxon>Bacteria</taxon>
        <taxon>Pseudomonadati</taxon>
        <taxon>Pseudomonadota</taxon>
        <taxon>Gammaproteobacteria</taxon>
        <taxon>Enterobacterales</taxon>
        <taxon>Morganellaceae</taxon>
        <taxon>Arsenophonus</taxon>
    </lineage>
</organism>
<name>A0A3B0MGX9_9GAMM</name>